<organism evidence="1 2">
    <name type="scientific">Novymonas esmeraldas</name>
    <dbReference type="NCBI Taxonomy" id="1808958"/>
    <lineage>
        <taxon>Eukaryota</taxon>
        <taxon>Discoba</taxon>
        <taxon>Euglenozoa</taxon>
        <taxon>Kinetoplastea</taxon>
        <taxon>Metakinetoplastina</taxon>
        <taxon>Trypanosomatida</taxon>
        <taxon>Trypanosomatidae</taxon>
        <taxon>Novymonas</taxon>
    </lineage>
</organism>
<dbReference type="InterPro" id="IPR007511">
    <property type="entry name" value="DUF501"/>
</dbReference>
<sequence length="306" mass="33246">MRGGAVVDAAGASLSTNSKHSVYAEAADPERYRIADAPLFSCVEHGEACVLCVTAGKNGRNGRTAAVGATLFWLTCPNLNAVVARWEGHRCVQAVSDVMARHAVLLDWHVQSHDVYARRAEALLTPAQWSFFAAHFQSPTEPSLHKYGNAAVSHAGDMKCLHALVAQTLADAANPVGSVVVNYLLLQHQLVHEAESASDAAHMEAEERRRMLRAVLDSTLLFEQFLQAFVSAATERRVDGWSSLHGACIDVPLPEDSIWGAASVQYIWCGDTQLATLSPDICTRALTVLVALEGKPPRRHKKHRIN</sequence>
<proteinExistence type="predicted"/>
<accession>A0AAW0EQZ0</accession>
<comment type="caution">
    <text evidence="1">The sequence shown here is derived from an EMBL/GenBank/DDBJ whole genome shotgun (WGS) entry which is preliminary data.</text>
</comment>
<dbReference type="PANTHER" id="PTHR37163:SF1">
    <property type="entry name" value="DUF501 DOMAIN-CONTAINING PROTEIN"/>
    <property type="match status" value="1"/>
</dbReference>
<name>A0AAW0EQZ0_9TRYP</name>
<dbReference type="Proteomes" id="UP001430356">
    <property type="component" value="Unassembled WGS sequence"/>
</dbReference>
<gene>
    <name evidence="1" type="ORF">NESM_000523400</name>
</gene>
<evidence type="ECO:0000313" key="1">
    <source>
        <dbReference type="EMBL" id="KAK7195907.1"/>
    </source>
</evidence>
<dbReference type="AlphaFoldDB" id="A0AAW0EQZ0"/>
<protein>
    <submittedName>
        <fullName evidence="1">Uncharacterized protein</fullName>
    </submittedName>
</protein>
<reference evidence="1 2" key="1">
    <citation type="journal article" date="2021" name="MBio">
        <title>A New Model Trypanosomatid, Novymonas esmeraldas: Genomic Perception of Its 'Candidatus Pandoraea novymonadis' Endosymbiont.</title>
        <authorList>
            <person name="Zakharova A."/>
            <person name="Saura A."/>
            <person name="Butenko A."/>
            <person name="Podesvova L."/>
            <person name="Warmusova S."/>
            <person name="Kostygov A.Y."/>
            <person name="Nenarokova A."/>
            <person name="Lukes J."/>
            <person name="Opperdoes F.R."/>
            <person name="Yurchenko V."/>
        </authorList>
    </citation>
    <scope>NUCLEOTIDE SEQUENCE [LARGE SCALE GENOMIC DNA]</scope>
    <source>
        <strain evidence="1 2">E262AT.01</strain>
    </source>
</reference>
<evidence type="ECO:0000313" key="2">
    <source>
        <dbReference type="Proteomes" id="UP001430356"/>
    </source>
</evidence>
<dbReference type="Pfam" id="PF04417">
    <property type="entry name" value="DUF501"/>
    <property type="match status" value="1"/>
</dbReference>
<dbReference type="EMBL" id="JAECZO010000064">
    <property type="protein sequence ID" value="KAK7195907.1"/>
    <property type="molecule type" value="Genomic_DNA"/>
</dbReference>
<keyword evidence="2" id="KW-1185">Reference proteome</keyword>
<dbReference type="PANTHER" id="PTHR37163">
    <property type="entry name" value="CONSERVED PROTEIN"/>
    <property type="match status" value="1"/>
</dbReference>